<comment type="similarity">
    <text evidence="1 4">Belongs to the universal ribosomal protein uL13 family.</text>
</comment>
<dbReference type="eggNOG" id="KOG3204">
    <property type="taxonomic scope" value="Eukaryota"/>
</dbReference>
<dbReference type="Gene3D" id="6.10.250.3250">
    <property type="match status" value="1"/>
</dbReference>
<dbReference type="PANTHER" id="PTHR11545:SF3">
    <property type="entry name" value="LARGE RIBOSOMAL SUBUNIT PROTEIN UL13"/>
    <property type="match status" value="1"/>
</dbReference>
<dbReference type="EMBL" id="DS113198">
    <property type="protein sequence ID" value="EAY20476.1"/>
    <property type="molecule type" value="Genomic_DNA"/>
</dbReference>
<evidence type="ECO:0008006" key="7">
    <source>
        <dbReference type="Google" id="ProtNLM"/>
    </source>
</evidence>
<dbReference type="GO" id="GO:0003735">
    <property type="term" value="F:structural constituent of ribosome"/>
    <property type="evidence" value="ECO:0000318"/>
    <property type="project" value="GO_Central"/>
</dbReference>
<dbReference type="PANTHER" id="PTHR11545">
    <property type="entry name" value="RIBOSOMAL PROTEIN L13"/>
    <property type="match status" value="1"/>
</dbReference>
<dbReference type="Proteomes" id="UP000001542">
    <property type="component" value="Unassembled WGS sequence"/>
</dbReference>
<reference evidence="5" key="2">
    <citation type="journal article" date="2007" name="Science">
        <title>Draft genome sequence of the sexually transmitted pathogen Trichomonas vaginalis.</title>
        <authorList>
            <person name="Carlton J.M."/>
            <person name="Hirt R.P."/>
            <person name="Silva J.C."/>
            <person name="Delcher A.L."/>
            <person name="Schatz M."/>
            <person name="Zhao Q."/>
            <person name="Wortman J.R."/>
            <person name="Bidwell S.L."/>
            <person name="Alsmark U.C.M."/>
            <person name="Besteiro S."/>
            <person name="Sicheritz-Ponten T."/>
            <person name="Noel C.J."/>
            <person name="Dacks J.B."/>
            <person name="Foster P.G."/>
            <person name="Simillion C."/>
            <person name="Van de Peer Y."/>
            <person name="Miranda-Saavedra D."/>
            <person name="Barton G.J."/>
            <person name="Westrop G.D."/>
            <person name="Mueller S."/>
            <person name="Dessi D."/>
            <person name="Fiori P.L."/>
            <person name="Ren Q."/>
            <person name="Paulsen I."/>
            <person name="Zhang H."/>
            <person name="Bastida-Corcuera F.D."/>
            <person name="Simoes-Barbosa A."/>
            <person name="Brown M.T."/>
            <person name="Hayes R.D."/>
            <person name="Mukherjee M."/>
            <person name="Okumura C.Y."/>
            <person name="Schneider R."/>
            <person name="Smith A.J."/>
            <person name="Vanacova S."/>
            <person name="Villalvazo M."/>
            <person name="Haas B.J."/>
            <person name="Pertea M."/>
            <person name="Feldblyum T.V."/>
            <person name="Utterback T.R."/>
            <person name="Shu C.L."/>
            <person name="Osoegawa K."/>
            <person name="de Jong P.J."/>
            <person name="Hrdy I."/>
            <person name="Horvathova L."/>
            <person name="Zubacova Z."/>
            <person name="Dolezal P."/>
            <person name="Malik S.B."/>
            <person name="Logsdon J.M. Jr."/>
            <person name="Henze K."/>
            <person name="Gupta A."/>
            <person name="Wang C.C."/>
            <person name="Dunne R.L."/>
            <person name="Upcroft J.A."/>
            <person name="Upcroft P."/>
            <person name="White O."/>
            <person name="Salzberg S.L."/>
            <person name="Tang P."/>
            <person name="Chiu C.-H."/>
            <person name="Lee Y.-S."/>
            <person name="Embley T.M."/>
            <person name="Coombs G.H."/>
            <person name="Mottram J.C."/>
            <person name="Tachezy J."/>
            <person name="Fraser-Liggett C.M."/>
            <person name="Johnson P.J."/>
        </authorList>
    </citation>
    <scope>NUCLEOTIDE SEQUENCE [LARGE SCALE GENOMIC DNA]</scope>
    <source>
        <strain evidence="5">G3</strain>
    </source>
</reference>
<evidence type="ECO:0000256" key="2">
    <source>
        <dbReference type="ARBA" id="ARBA00022980"/>
    </source>
</evidence>
<dbReference type="InterPro" id="IPR005755">
    <property type="entry name" value="Ribosomal_uL13_euk/arc"/>
</dbReference>
<reference evidence="5" key="1">
    <citation type="submission" date="2006-10" db="EMBL/GenBank/DDBJ databases">
        <authorList>
            <person name="Amadeo P."/>
            <person name="Zhao Q."/>
            <person name="Wortman J."/>
            <person name="Fraser-Liggett C."/>
            <person name="Carlton J."/>
        </authorList>
    </citation>
    <scope>NUCLEOTIDE SEQUENCE</scope>
    <source>
        <strain evidence="5">G3</strain>
    </source>
</reference>
<organism evidence="5 6">
    <name type="scientific">Trichomonas vaginalis (strain ATCC PRA-98 / G3)</name>
    <dbReference type="NCBI Taxonomy" id="412133"/>
    <lineage>
        <taxon>Eukaryota</taxon>
        <taxon>Metamonada</taxon>
        <taxon>Parabasalia</taxon>
        <taxon>Trichomonadida</taxon>
        <taxon>Trichomonadidae</taxon>
        <taxon>Trichomonas</taxon>
    </lineage>
</organism>
<evidence type="ECO:0000313" key="5">
    <source>
        <dbReference type="EMBL" id="EAY20476.1"/>
    </source>
</evidence>
<dbReference type="InParanoid" id="A2DGT9"/>
<name>A2DGT9_TRIV3</name>
<proteinExistence type="inferred from homology"/>
<dbReference type="RefSeq" id="XP_001581462.1">
    <property type="nucleotide sequence ID" value="XM_001581412.1"/>
</dbReference>
<dbReference type="VEuPathDB" id="TrichDB:TVAGG3_0996970"/>
<dbReference type="GO" id="GO:0006412">
    <property type="term" value="P:translation"/>
    <property type="evidence" value="ECO:0007669"/>
    <property type="project" value="InterPro"/>
</dbReference>
<dbReference type="GO" id="GO:0005840">
    <property type="term" value="C:ribosome"/>
    <property type="evidence" value="ECO:0000318"/>
    <property type="project" value="GO_Central"/>
</dbReference>
<sequence>MSAPIVIDAKGHIQGRLAAAVAKQLLKGRKIVVVRAEEIVLNGKHKFTVHTYERFLNKTTNSNPRDGPFHQRAPREIFARAVRGMLPYKTHRGAEAFENLKVFEGVPAKYVTYKRVVIPYALRCVSIHTDRPTTKLGELSTTMGWKYGKVVADLEQKRKAESAKYYEAKKAAQDKKAAAIEKANKQLGAQAVKFLETFAE</sequence>
<dbReference type="OMA" id="RMAHDRY"/>
<dbReference type="NCBIfam" id="TIGR01077">
    <property type="entry name" value="L13_A_E"/>
    <property type="match status" value="1"/>
</dbReference>
<evidence type="ECO:0000256" key="4">
    <source>
        <dbReference type="RuleBase" id="RU003877"/>
    </source>
</evidence>
<gene>
    <name evidence="5" type="ORF">TVAG_110890</name>
</gene>
<keyword evidence="3 4" id="KW-0687">Ribonucleoprotein</keyword>
<dbReference type="FunFam" id="3.90.1180.10:FF:000002">
    <property type="entry name" value="60S ribosomal protein L16"/>
    <property type="match status" value="1"/>
</dbReference>
<dbReference type="CDD" id="cd00392">
    <property type="entry name" value="Ribosomal_L13"/>
    <property type="match status" value="1"/>
</dbReference>
<dbReference type="PROSITE" id="PS00783">
    <property type="entry name" value="RIBOSOMAL_L13"/>
    <property type="match status" value="1"/>
</dbReference>
<dbReference type="SMR" id="A2DGT9"/>
<keyword evidence="2 4" id="KW-0689">Ribosomal protein</keyword>
<dbReference type="InterPro" id="IPR023563">
    <property type="entry name" value="Ribosomal_uL13_CS"/>
</dbReference>
<dbReference type="GO" id="GO:0003729">
    <property type="term" value="F:mRNA binding"/>
    <property type="evidence" value="ECO:0000318"/>
    <property type="project" value="GO_Central"/>
</dbReference>
<dbReference type="KEGG" id="tva:5466014"/>
<dbReference type="FunCoup" id="A2DGT9">
    <property type="interactions" value="462"/>
</dbReference>
<dbReference type="Gene3D" id="3.90.1180.10">
    <property type="entry name" value="Ribosomal protein L13"/>
    <property type="match status" value="1"/>
</dbReference>
<dbReference type="InterPro" id="IPR036899">
    <property type="entry name" value="Ribosomal_uL13_sf"/>
</dbReference>
<evidence type="ECO:0000256" key="1">
    <source>
        <dbReference type="ARBA" id="ARBA00006227"/>
    </source>
</evidence>
<dbReference type="FunFam" id="6.10.250.3250:FF:000001">
    <property type="entry name" value="60S ribosomal protein L13a"/>
    <property type="match status" value="1"/>
</dbReference>
<evidence type="ECO:0000256" key="3">
    <source>
        <dbReference type="ARBA" id="ARBA00023274"/>
    </source>
</evidence>
<dbReference type="AlphaFoldDB" id="A2DGT9"/>
<dbReference type="GO" id="GO:0017148">
    <property type="term" value="P:negative regulation of translation"/>
    <property type="evidence" value="ECO:0000318"/>
    <property type="project" value="GO_Central"/>
</dbReference>
<accession>A2DGT9</accession>
<dbReference type="InterPro" id="IPR005822">
    <property type="entry name" value="Ribosomal_uL13"/>
</dbReference>
<dbReference type="Pfam" id="PF00572">
    <property type="entry name" value="Ribosomal_L13"/>
    <property type="match status" value="1"/>
</dbReference>
<dbReference type="HAMAP" id="MF_01366">
    <property type="entry name" value="Ribosomal_uL13"/>
    <property type="match status" value="1"/>
</dbReference>
<keyword evidence="6" id="KW-1185">Reference proteome</keyword>
<dbReference type="VEuPathDB" id="TrichDB:TVAG_110890"/>
<dbReference type="OrthoDB" id="1882297at2759"/>
<protein>
    <recommendedName>
        <fullName evidence="7">Ribosomal protein L13</fullName>
    </recommendedName>
</protein>
<dbReference type="SUPFAM" id="SSF52161">
    <property type="entry name" value="Ribosomal protein L13"/>
    <property type="match status" value="1"/>
</dbReference>
<evidence type="ECO:0000313" key="6">
    <source>
        <dbReference type="Proteomes" id="UP000001542"/>
    </source>
</evidence>
<dbReference type="STRING" id="5722.A2DGT9"/>
<dbReference type="GO" id="GO:0022625">
    <property type="term" value="C:cytosolic large ribosomal subunit"/>
    <property type="evidence" value="ECO:0000318"/>
    <property type="project" value="GO_Central"/>
</dbReference>